<evidence type="ECO:0000313" key="2">
    <source>
        <dbReference type="Proteomes" id="UP001443914"/>
    </source>
</evidence>
<sequence length="146" mass="16533">MCLTCSETDGSCRNFSVHFFKEEAESFFPSIEYGRVGVLTHVDMIRLTSEADPNNAEVLWARKWEECQNSKPIVCRIVGAKPTENENKKVLVWLPSDFWIYPTALEKAYTLGSKIRLMELEKPGLSMGLCIIAPEGYVTFILPPVL</sequence>
<organism evidence="1 2">
    <name type="scientific">Saponaria officinalis</name>
    <name type="common">Common soapwort</name>
    <name type="synonym">Lychnis saponaria</name>
    <dbReference type="NCBI Taxonomy" id="3572"/>
    <lineage>
        <taxon>Eukaryota</taxon>
        <taxon>Viridiplantae</taxon>
        <taxon>Streptophyta</taxon>
        <taxon>Embryophyta</taxon>
        <taxon>Tracheophyta</taxon>
        <taxon>Spermatophyta</taxon>
        <taxon>Magnoliopsida</taxon>
        <taxon>eudicotyledons</taxon>
        <taxon>Gunneridae</taxon>
        <taxon>Pentapetalae</taxon>
        <taxon>Caryophyllales</taxon>
        <taxon>Caryophyllaceae</taxon>
        <taxon>Caryophylleae</taxon>
        <taxon>Saponaria</taxon>
    </lineage>
</organism>
<proteinExistence type="predicted"/>
<comment type="caution">
    <text evidence="1">The sequence shown here is derived from an EMBL/GenBank/DDBJ whole genome shotgun (WGS) entry which is preliminary data.</text>
</comment>
<dbReference type="Proteomes" id="UP001443914">
    <property type="component" value="Unassembled WGS sequence"/>
</dbReference>
<accession>A0AAW1H4M6</accession>
<gene>
    <name evidence="1" type="ORF">RND81_12G034500</name>
</gene>
<dbReference type="EMBL" id="JBDFQZ010000012">
    <property type="protein sequence ID" value="KAK9671504.1"/>
    <property type="molecule type" value="Genomic_DNA"/>
</dbReference>
<protein>
    <submittedName>
        <fullName evidence="1">Uncharacterized protein</fullName>
    </submittedName>
</protein>
<reference evidence="1" key="1">
    <citation type="submission" date="2024-03" db="EMBL/GenBank/DDBJ databases">
        <title>WGS assembly of Saponaria officinalis var. Norfolk2.</title>
        <authorList>
            <person name="Jenkins J."/>
            <person name="Shu S."/>
            <person name="Grimwood J."/>
            <person name="Barry K."/>
            <person name="Goodstein D."/>
            <person name="Schmutz J."/>
            <person name="Leebens-Mack J."/>
            <person name="Osbourn A."/>
        </authorList>
    </citation>
    <scope>NUCLEOTIDE SEQUENCE [LARGE SCALE GENOMIC DNA]</scope>
    <source>
        <strain evidence="1">JIC</strain>
    </source>
</reference>
<dbReference type="AlphaFoldDB" id="A0AAW1H4M6"/>
<keyword evidence="2" id="KW-1185">Reference proteome</keyword>
<evidence type="ECO:0000313" key="1">
    <source>
        <dbReference type="EMBL" id="KAK9671504.1"/>
    </source>
</evidence>
<name>A0AAW1H4M6_SAPOF</name>